<feature type="domain" description="Plasmid pRiA4b Orf3-like" evidence="1">
    <location>
        <begin position="10"/>
        <end position="124"/>
    </location>
</feature>
<dbReference type="Pfam" id="PF07929">
    <property type="entry name" value="PRiA4_ORF3"/>
    <property type="match status" value="1"/>
</dbReference>
<evidence type="ECO:0000313" key="3">
    <source>
        <dbReference type="Proteomes" id="UP000886817"/>
    </source>
</evidence>
<dbReference type="InterPro" id="IPR024047">
    <property type="entry name" value="MM3350-like_sf"/>
</dbReference>
<organism evidence="2 3">
    <name type="scientific">Candidatus Blautia gallistercoris</name>
    <dbReference type="NCBI Taxonomy" id="2838490"/>
    <lineage>
        <taxon>Bacteria</taxon>
        <taxon>Bacillati</taxon>
        <taxon>Bacillota</taxon>
        <taxon>Clostridia</taxon>
        <taxon>Lachnospirales</taxon>
        <taxon>Lachnospiraceae</taxon>
        <taxon>Blautia</taxon>
    </lineage>
</organism>
<proteinExistence type="predicted"/>
<dbReference type="Proteomes" id="UP000886817">
    <property type="component" value="Unassembled WGS sequence"/>
</dbReference>
<reference evidence="2" key="2">
    <citation type="submission" date="2021-04" db="EMBL/GenBank/DDBJ databases">
        <authorList>
            <person name="Gilroy R."/>
        </authorList>
    </citation>
    <scope>NUCLEOTIDE SEQUENCE</scope>
    <source>
        <strain evidence="2">ChiSjej1B19-8411</strain>
    </source>
</reference>
<dbReference type="EMBL" id="DXEX01000211">
    <property type="protein sequence ID" value="HIX60038.1"/>
    <property type="molecule type" value="Genomic_DNA"/>
</dbReference>
<gene>
    <name evidence="2" type="ORF">IAA45_10050</name>
</gene>
<name>A0A9D2B3Q5_9FIRM</name>
<dbReference type="AlphaFoldDB" id="A0A9D2B3Q5"/>
<dbReference type="InterPro" id="IPR012912">
    <property type="entry name" value="Plasmid_pRiA4b_Orf3-like"/>
</dbReference>
<dbReference type="PANTHER" id="PTHR41878:SF1">
    <property type="entry name" value="TNPR PROTEIN"/>
    <property type="match status" value="1"/>
</dbReference>
<dbReference type="Gene3D" id="3.10.290.30">
    <property type="entry name" value="MM3350-like"/>
    <property type="match status" value="1"/>
</dbReference>
<reference evidence="2" key="1">
    <citation type="journal article" date="2021" name="PeerJ">
        <title>Extensive microbial diversity within the chicken gut microbiome revealed by metagenomics and culture.</title>
        <authorList>
            <person name="Gilroy R."/>
            <person name="Ravi A."/>
            <person name="Getino M."/>
            <person name="Pursley I."/>
            <person name="Horton D.L."/>
            <person name="Alikhan N.F."/>
            <person name="Baker D."/>
            <person name="Gharbi K."/>
            <person name="Hall N."/>
            <person name="Watson M."/>
            <person name="Adriaenssens E.M."/>
            <person name="Foster-Nyarko E."/>
            <person name="Jarju S."/>
            <person name="Secka A."/>
            <person name="Antonio M."/>
            <person name="Oren A."/>
            <person name="Chaudhuri R.R."/>
            <person name="La Ragione R."/>
            <person name="Hildebrand F."/>
            <person name="Pallen M.J."/>
        </authorList>
    </citation>
    <scope>NUCLEOTIDE SEQUENCE</scope>
    <source>
        <strain evidence="2">ChiSjej1B19-8411</strain>
    </source>
</reference>
<sequence>YHMGILFEEEPENDWYGEYEVFDAAEYMIDCMLDSQEWFTYLYDFGDNWEHRVTVEKVLMDYGENYPQVVKYRGQTPYEDCGGISGYYELMYILEHPEHPEYEHMKAWTDQHFTLRYDMDEVNRKLASLYLSDKKSNPMTQNQIYEEINQGKPLKQIQGQSRLEELDAEEDFWDQENELDFLREMKRLKKELEENMDAMISREIGGENGVVMLQDILRCYRKEDLVEICQFHGLKGYSKYKKEELVQFLCRELTSEGIMREYFFYLNEEELRAVKEAAMSGEQQYIEKDLSYLHLGGYCGSLPAGNSLIPADVLEAFRRNCGAGWEQERKERIWLLYHLNAAAELYGIFPVDLLLKMYEKNTSQHLDATGLSFKELDMPEIKKRFVIENGNVILKELNNPETLRLLSAQQKNKPYYSMTKSEIKLLGGEGYLPFGRQMNQFCSYLTEELYEDARDAEAICKEMQYVIRLGKPMGEILQVLDENHVAISENGMEEMVKLLIDLCNNTRLIVNRGYTAVDEEKLQGKGKLSAASGKSAKHTSKIIDFNSLKRK</sequence>
<evidence type="ECO:0000259" key="1">
    <source>
        <dbReference type="Pfam" id="PF07929"/>
    </source>
</evidence>
<protein>
    <submittedName>
        <fullName evidence="2">Plasmid pRiA4b ORF-3 family protein</fullName>
    </submittedName>
</protein>
<feature type="non-terminal residue" evidence="2">
    <location>
        <position position="1"/>
    </location>
</feature>
<accession>A0A9D2B3Q5</accession>
<evidence type="ECO:0000313" key="2">
    <source>
        <dbReference type="EMBL" id="HIX60038.1"/>
    </source>
</evidence>
<comment type="caution">
    <text evidence="2">The sequence shown here is derived from an EMBL/GenBank/DDBJ whole genome shotgun (WGS) entry which is preliminary data.</text>
</comment>
<dbReference type="PANTHER" id="PTHR41878">
    <property type="entry name" value="LEXA REPRESSOR-RELATED"/>
    <property type="match status" value="1"/>
</dbReference>
<dbReference type="SUPFAM" id="SSF159941">
    <property type="entry name" value="MM3350-like"/>
    <property type="match status" value="1"/>
</dbReference>